<protein>
    <submittedName>
        <fullName evidence="2">Uncharacterized protein</fullName>
    </submittedName>
</protein>
<evidence type="ECO:0000256" key="1">
    <source>
        <dbReference type="SAM" id="MobiDB-lite"/>
    </source>
</evidence>
<dbReference type="RefSeq" id="WP_143130966.1">
    <property type="nucleotide sequence ID" value="NZ_FNCV01000005.1"/>
</dbReference>
<sequence length="180" mass="19280">MTPEEFRALLNIHGCDLTRWPHDRRQAATRLLETSEEAKGAFAEARRLDDWLTIKEPPLGGEARTALVDSIMDRLDETTPEAPPKRERRSLADPPATWSPGLRRQPDGADWHGVTGWGPATPNGPETASLGGLLQARAGLWLACLALGLAGGYGLGMGWTVGSHDAAGLGLLLTGAWGGW</sequence>
<dbReference type="OrthoDB" id="7632164at2"/>
<gene>
    <name evidence="2" type="ORF">SAMN05421742_10549</name>
</gene>
<reference evidence="3" key="1">
    <citation type="submission" date="2016-10" db="EMBL/GenBank/DDBJ databases">
        <authorList>
            <person name="Varghese N."/>
            <person name="Submissions S."/>
        </authorList>
    </citation>
    <scope>NUCLEOTIDE SEQUENCE [LARGE SCALE GENOMIC DNA]</scope>
    <source>
        <strain evidence="3">930I</strain>
    </source>
</reference>
<dbReference type="EMBL" id="FNCV01000005">
    <property type="protein sequence ID" value="SDH22287.1"/>
    <property type="molecule type" value="Genomic_DNA"/>
</dbReference>
<feature type="region of interest" description="Disordered" evidence="1">
    <location>
        <begin position="76"/>
        <end position="123"/>
    </location>
</feature>
<feature type="compositionally biased region" description="Basic and acidic residues" evidence="1">
    <location>
        <begin position="76"/>
        <end position="91"/>
    </location>
</feature>
<keyword evidence="3" id="KW-1185">Reference proteome</keyword>
<dbReference type="Proteomes" id="UP000217076">
    <property type="component" value="Unassembled WGS sequence"/>
</dbReference>
<evidence type="ECO:0000313" key="2">
    <source>
        <dbReference type="EMBL" id="SDH22287.1"/>
    </source>
</evidence>
<name>A0A1G8AMZ2_9PROT</name>
<proteinExistence type="predicted"/>
<accession>A0A1G8AMZ2</accession>
<dbReference type="AlphaFoldDB" id="A0A1G8AMZ2"/>
<dbReference type="STRING" id="83401.SAMN05421742_10549"/>
<organism evidence="2 3">
    <name type="scientific">Roseospirillum parvum</name>
    <dbReference type="NCBI Taxonomy" id="83401"/>
    <lineage>
        <taxon>Bacteria</taxon>
        <taxon>Pseudomonadati</taxon>
        <taxon>Pseudomonadota</taxon>
        <taxon>Alphaproteobacteria</taxon>
        <taxon>Rhodospirillales</taxon>
        <taxon>Rhodospirillaceae</taxon>
        <taxon>Roseospirillum</taxon>
    </lineage>
</organism>
<evidence type="ECO:0000313" key="3">
    <source>
        <dbReference type="Proteomes" id="UP000217076"/>
    </source>
</evidence>